<reference evidence="1 2" key="1">
    <citation type="submission" date="2018-06" db="EMBL/GenBank/DDBJ databases">
        <title>Genomic Encyclopedia of Type Strains, Phase IV (KMG-IV): sequencing the most valuable type-strain genomes for metagenomic binning, comparative biology and taxonomic classification.</title>
        <authorList>
            <person name="Goeker M."/>
        </authorList>
    </citation>
    <scope>NUCLEOTIDE SEQUENCE [LARGE SCALE GENOMIC DNA]</scope>
    <source>
        <strain evidence="1 2">DSM 5</strain>
    </source>
</reference>
<dbReference type="CDD" id="cd07067">
    <property type="entry name" value="HP_PGM_like"/>
    <property type="match status" value="1"/>
</dbReference>
<dbReference type="Pfam" id="PF00300">
    <property type="entry name" value="His_Phos_1"/>
    <property type="match status" value="1"/>
</dbReference>
<dbReference type="InterPro" id="IPR029033">
    <property type="entry name" value="His_PPase_superfam"/>
</dbReference>
<name>A0A2W7MKW9_9BACI</name>
<evidence type="ECO:0000313" key="2">
    <source>
        <dbReference type="Proteomes" id="UP000248646"/>
    </source>
</evidence>
<dbReference type="AlphaFoldDB" id="A0A2W7MKW9"/>
<sequence>MIDQQCEGINQRIEQWALFHFAQEDQFKRLKMASVNNPALFYQYGEQQFFNKALAFRYKAMIAGSLIPYTKMVESAENNTQISREVKPLLNLLLNGGYILYTRHGESTVGEDQANIDFQNCSTQRNLSGNGKRQAVSYGEILRSLYIPVNFPVLASPFCRARETAELAFGEENVQVDPFWGEIYKLSGHLNEREQERILKALQSALEIIPPLGTNKVIIAHSFPKAFGLNQIPDMGTVVVKPLGDGKGYEVVALITLTELSDLLK</sequence>
<dbReference type="Proteomes" id="UP000248646">
    <property type="component" value="Unassembled WGS sequence"/>
</dbReference>
<proteinExistence type="predicted"/>
<dbReference type="Gene3D" id="3.40.50.1240">
    <property type="entry name" value="Phosphoglycerate mutase-like"/>
    <property type="match status" value="1"/>
</dbReference>
<dbReference type="RefSeq" id="WP_342767765.1">
    <property type="nucleotide sequence ID" value="NZ_QKZI01000001.1"/>
</dbReference>
<evidence type="ECO:0000313" key="1">
    <source>
        <dbReference type="EMBL" id="PZX07992.1"/>
    </source>
</evidence>
<organism evidence="1 2">
    <name type="scientific">Psychrobacillus insolitus</name>
    <dbReference type="NCBI Taxonomy" id="1461"/>
    <lineage>
        <taxon>Bacteria</taxon>
        <taxon>Bacillati</taxon>
        <taxon>Bacillota</taxon>
        <taxon>Bacilli</taxon>
        <taxon>Bacillales</taxon>
        <taxon>Bacillaceae</taxon>
        <taxon>Psychrobacillus</taxon>
    </lineage>
</organism>
<comment type="caution">
    <text evidence="1">The sequence shown here is derived from an EMBL/GenBank/DDBJ whole genome shotgun (WGS) entry which is preliminary data.</text>
</comment>
<accession>A0A2W7MKW9</accession>
<protein>
    <submittedName>
        <fullName evidence="1">Histidine phosphatase superfamily protein (Branch 1)</fullName>
    </submittedName>
</protein>
<gene>
    <name evidence="1" type="ORF">C7437_1011114</name>
</gene>
<dbReference type="SUPFAM" id="SSF53254">
    <property type="entry name" value="Phosphoglycerate mutase-like"/>
    <property type="match status" value="1"/>
</dbReference>
<keyword evidence="2" id="KW-1185">Reference proteome</keyword>
<dbReference type="InterPro" id="IPR013078">
    <property type="entry name" value="His_Pase_superF_clade-1"/>
</dbReference>
<dbReference type="EMBL" id="QKZI01000001">
    <property type="protein sequence ID" value="PZX07992.1"/>
    <property type="molecule type" value="Genomic_DNA"/>
</dbReference>